<dbReference type="InterPro" id="IPR036095">
    <property type="entry name" value="PTS_EIIB-like_sf"/>
</dbReference>
<gene>
    <name evidence="8" type="ORF">NCTC9183_06924</name>
</gene>
<dbReference type="GO" id="GO:0008982">
    <property type="term" value="F:protein-N(PI)-phosphohistidine-sugar phosphotransferase activity"/>
    <property type="evidence" value="ECO:0007669"/>
    <property type="project" value="InterPro"/>
</dbReference>
<keyword evidence="1" id="KW-0813">Transport</keyword>
<keyword evidence="3" id="KW-0762">Sugar transport</keyword>
<evidence type="ECO:0000313" key="8">
    <source>
        <dbReference type="EMBL" id="VTM60326.1"/>
    </source>
</evidence>
<dbReference type="InterPro" id="IPR013012">
    <property type="entry name" value="PTS_EIIB_3"/>
</dbReference>
<dbReference type="EMBL" id="CABDVL010000003">
    <property type="protein sequence ID" value="VTM60326.1"/>
    <property type="molecule type" value="Genomic_DNA"/>
</dbReference>
<comment type="caution">
    <text evidence="6">Lacks conserved residue(s) required for the propagation of feature annotation.</text>
</comment>
<evidence type="ECO:0000256" key="6">
    <source>
        <dbReference type="PROSITE-ProRule" id="PRU00423"/>
    </source>
</evidence>
<keyword evidence="2" id="KW-0597">Phosphoprotein</keyword>
<organism evidence="8">
    <name type="scientific">Klebsiella pneumoniae</name>
    <dbReference type="NCBI Taxonomy" id="573"/>
    <lineage>
        <taxon>Bacteria</taxon>
        <taxon>Pseudomonadati</taxon>
        <taxon>Pseudomonadota</taxon>
        <taxon>Gammaproteobacteria</taxon>
        <taxon>Enterobacterales</taxon>
        <taxon>Enterobacteriaceae</taxon>
        <taxon>Klebsiella/Raoultella group</taxon>
        <taxon>Klebsiella</taxon>
        <taxon>Klebsiella pneumoniae complex</taxon>
    </lineage>
</organism>
<evidence type="ECO:0000259" key="7">
    <source>
        <dbReference type="PROSITE" id="PS51100"/>
    </source>
</evidence>
<proteinExistence type="predicted"/>
<dbReference type="Proteomes" id="UP000507695">
    <property type="component" value="Unassembled WGS sequence"/>
</dbReference>
<name>A0A4P0YK37_KLEPN</name>
<evidence type="ECO:0000256" key="1">
    <source>
        <dbReference type="ARBA" id="ARBA00022448"/>
    </source>
</evidence>
<dbReference type="GO" id="GO:0009401">
    <property type="term" value="P:phosphoenolpyruvate-dependent sugar phosphotransferase system"/>
    <property type="evidence" value="ECO:0007669"/>
    <property type="project" value="UniProtKB-KW"/>
</dbReference>
<protein>
    <submittedName>
        <fullName evidence="8">PTS system cellobiose-specific transporter subunit IIB</fullName>
    </submittedName>
</protein>
<sequence length="44" mass="4788">MLKTLSDKAASLNIPVQPIDTMDYGMQRGDNVLNYALSLIPAAH</sequence>
<evidence type="ECO:0000256" key="3">
    <source>
        <dbReference type="ARBA" id="ARBA00022597"/>
    </source>
</evidence>
<reference evidence="8" key="1">
    <citation type="submission" date="2019-04" db="EMBL/GenBank/DDBJ databases">
        <authorList>
            <consortium name="Pathogen Informatics"/>
        </authorList>
    </citation>
    <scope>NUCLEOTIDE SEQUENCE</scope>
    <source>
        <strain evidence="8">NCTC9183</strain>
    </source>
</reference>
<feature type="domain" description="PTS EIIB type-3" evidence="7">
    <location>
        <begin position="1"/>
        <end position="44"/>
    </location>
</feature>
<dbReference type="AlphaFoldDB" id="A0A4P0YK37"/>
<evidence type="ECO:0000256" key="2">
    <source>
        <dbReference type="ARBA" id="ARBA00022553"/>
    </source>
</evidence>
<keyword evidence="4" id="KW-0808">Transferase</keyword>
<keyword evidence="5" id="KW-0598">Phosphotransferase system</keyword>
<dbReference type="Gene3D" id="3.40.50.2300">
    <property type="match status" value="1"/>
</dbReference>
<evidence type="ECO:0000256" key="4">
    <source>
        <dbReference type="ARBA" id="ARBA00022679"/>
    </source>
</evidence>
<dbReference type="SUPFAM" id="SSF52794">
    <property type="entry name" value="PTS system IIB component-like"/>
    <property type="match status" value="1"/>
</dbReference>
<evidence type="ECO:0000256" key="5">
    <source>
        <dbReference type="ARBA" id="ARBA00022683"/>
    </source>
</evidence>
<accession>A0A4P0YK37</accession>
<dbReference type="PROSITE" id="PS51100">
    <property type="entry name" value="PTS_EIIB_TYPE_3"/>
    <property type="match status" value="1"/>
</dbReference>